<dbReference type="AlphaFoldDB" id="A0AAW1NQQ5"/>
<evidence type="ECO:0000256" key="5">
    <source>
        <dbReference type="ARBA" id="ARBA00074032"/>
    </source>
</evidence>
<dbReference type="EMBL" id="JALJOQ010000127">
    <property type="protein sequence ID" value="KAK9795554.1"/>
    <property type="molecule type" value="Genomic_DNA"/>
</dbReference>
<dbReference type="Proteomes" id="UP001465755">
    <property type="component" value="Unassembled WGS sequence"/>
</dbReference>
<evidence type="ECO:0000256" key="1">
    <source>
        <dbReference type="ARBA" id="ARBA00004604"/>
    </source>
</evidence>
<evidence type="ECO:0000313" key="8">
    <source>
        <dbReference type="Proteomes" id="UP001465755"/>
    </source>
</evidence>
<dbReference type="GO" id="GO:0030515">
    <property type="term" value="F:snoRNA binding"/>
    <property type="evidence" value="ECO:0007669"/>
    <property type="project" value="TreeGrafter"/>
</dbReference>
<organism evidence="7 8">
    <name type="scientific">Symbiochloris irregularis</name>
    <dbReference type="NCBI Taxonomy" id="706552"/>
    <lineage>
        <taxon>Eukaryota</taxon>
        <taxon>Viridiplantae</taxon>
        <taxon>Chlorophyta</taxon>
        <taxon>core chlorophytes</taxon>
        <taxon>Trebouxiophyceae</taxon>
        <taxon>Trebouxiales</taxon>
        <taxon>Trebouxiaceae</taxon>
        <taxon>Symbiochloris</taxon>
    </lineage>
</organism>
<keyword evidence="3" id="KW-0690">Ribosome biogenesis</keyword>
<accession>A0AAW1NQQ5</accession>
<dbReference type="Gene3D" id="1.25.40.480">
    <property type="match status" value="1"/>
</dbReference>
<reference evidence="7 8" key="1">
    <citation type="journal article" date="2024" name="Nat. Commun.">
        <title>Phylogenomics reveals the evolutionary origins of lichenization in chlorophyte algae.</title>
        <authorList>
            <person name="Puginier C."/>
            <person name="Libourel C."/>
            <person name="Otte J."/>
            <person name="Skaloud P."/>
            <person name="Haon M."/>
            <person name="Grisel S."/>
            <person name="Petersen M."/>
            <person name="Berrin J.G."/>
            <person name="Delaux P.M."/>
            <person name="Dal Grande F."/>
            <person name="Keller J."/>
        </authorList>
    </citation>
    <scope>NUCLEOTIDE SEQUENCE [LARGE SCALE GENOMIC DNA]</scope>
    <source>
        <strain evidence="7 8">SAG 2036</strain>
    </source>
</reference>
<evidence type="ECO:0000256" key="3">
    <source>
        <dbReference type="ARBA" id="ARBA00022517"/>
    </source>
</evidence>
<comment type="subcellular location">
    <subcellularLocation>
        <location evidence="1">Nucleus</location>
        <location evidence="1">Nucleolus</location>
    </subcellularLocation>
</comment>
<gene>
    <name evidence="7" type="ORF">WJX73_006521</name>
</gene>
<sequence>MPKKRVRQEKHGQSLQQQLENPETYGVRTAARSSKRQRQPEDEEEELEEPLSHKILEQARAQQAEVDAEADPLSASQAGLRQSGALMSQVAVDSDEDTEDDFSEGAGRDYDSEEEIGPEEEAALRAFMNPAGSSAPQQTLGDIILKKMQEKQLQGGTEGQAQQAQALGLDDRVQLVFTGVGKILSRYTAGKLPKAFKIIPNLKNWEEVLWLTNPEEWSPHAVFQGVRLFISNLNARMAQRFLALVLLPHFRTDIATNKRLHHALFQALRKATYKPDAFFKGVLLPLCASGMCTLREAVILTSAIKRTSIPALHSAAALMRLADMPYCGTTSFFIRVLLDKKYALPYRVVDGMVDHFIRFKGEERAMPVVWHQSLLVFVQRYKSEIRAEDKTALRHLVREQYHYQVTPEIHRELDASRSRGEPEPSSKGNALRVQTQKPRFSNEDFKSMAPVIMEDD</sequence>
<feature type="region of interest" description="Disordered" evidence="6">
    <location>
        <begin position="1"/>
        <end position="117"/>
    </location>
</feature>
<dbReference type="GO" id="GO:0005730">
    <property type="term" value="C:nucleolus"/>
    <property type="evidence" value="ECO:0007669"/>
    <property type="project" value="UniProtKB-SubCell"/>
</dbReference>
<dbReference type="GO" id="GO:0005737">
    <property type="term" value="C:cytoplasm"/>
    <property type="evidence" value="ECO:0007669"/>
    <property type="project" value="TreeGrafter"/>
</dbReference>
<comment type="similarity">
    <text evidence="2">Belongs to the bystin family.</text>
</comment>
<dbReference type="PANTHER" id="PTHR12821">
    <property type="entry name" value="BYSTIN"/>
    <property type="match status" value="1"/>
</dbReference>
<evidence type="ECO:0000256" key="2">
    <source>
        <dbReference type="ARBA" id="ARBA00007114"/>
    </source>
</evidence>
<evidence type="ECO:0000313" key="7">
    <source>
        <dbReference type="EMBL" id="KAK9795554.1"/>
    </source>
</evidence>
<keyword evidence="4" id="KW-0539">Nucleus</keyword>
<dbReference type="PANTHER" id="PTHR12821:SF0">
    <property type="entry name" value="BYSTIN"/>
    <property type="match status" value="1"/>
</dbReference>
<name>A0AAW1NQQ5_9CHLO</name>
<dbReference type="GO" id="GO:0030688">
    <property type="term" value="C:preribosome, small subunit precursor"/>
    <property type="evidence" value="ECO:0007669"/>
    <property type="project" value="TreeGrafter"/>
</dbReference>
<keyword evidence="8" id="KW-1185">Reference proteome</keyword>
<dbReference type="FunFam" id="1.25.40.480:FF:000001">
    <property type="entry name" value="Bystin (51.6 kD)-like"/>
    <property type="match status" value="1"/>
</dbReference>
<feature type="compositionally biased region" description="Acidic residues" evidence="6">
    <location>
        <begin position="93"/>
        <end position="103"/>
    </location>
</feature>
<evidence type="ECO:0000256" key="6">
    <source>
        <dbReference type="SAM" id="MobiDB-lite"/>
    </source>
</evidence>
<protein>
    <recommendedName>
        <fullName evidence="5">Bystin</fullName>
    </recommendedName>
</protein>
<dbReference type="Pfam" id="PF05291">
    <property type="entry name" value="Bystin"/>
    <property type="match status" value="1"/>
</dbReference>
<proteinExistence type="inferred from homology"/>
<feature type="compositionally biased region" description="Basic and acidic residues" evidence="6">
    <location>
        <begin position="413"/>
        <end position="424"/>
    </location>
</feature>
<dbReference type="GO" id="GO:0006364">
    <property type="term" value="P:rRNA processing"/>
    <property type="evidence" value="ECO:0007669"/>
    <property type="project" value="TreeGrafter"/>
</dbReference>
<feature type="compositionally biased region" description="Polar residues" evidence="6">
    <location>
        <begin position="426"/>
        <end position="439"/>
    </location>
</feature>
<evidence type="ECO:0000256" key="4">
    <source>
        <dbReference type="ARBA" id="ARBA00023242"/>
    </source>
</evidence>
<feature type="region of interest" description="Disordered" evidence="6">
    <location>
        <begin position="413"/>
        <end position="439"/>
    </location>
</feature>
<dbReference type="InterPro" id="IPR007955">
    <property type="entry name" value="Bystin"/>
</dbReference>
<comment type="caution">
    <text evidence="7">The sequence shown here is derived from an EMBL/GenBank/DDBJ whole genome shotgun (WGS) entry which is preliminary data.</text>
</comment>